<evidence type="ECO:0000313" key="1">
    <source>
        <dbReference type="EMBL" id="QDU92350.1"/>
    </source>
</evidence>
<proteinExistence type="predicted"/>
<dbReference type="PROSITE" id="PS51318">
    <property type="entry name" value="TAT"/>
    <property type="match status" value="1"/>
</dbReference>
<dbReference type="SUPFAM" id="SSF53649">
    <property type="entry name" value="Alkaline phosphatase-like"/>
    <property type="match status" value="1"/>
</dbReference>
<dbReference type="AlphaFoldDB" id="A0A518DKJ1"/>
<evidence type="ECO:0008006" key="3">
    <source>
        <dbReference type="Google" id="ProtNLM"/>
    </source>
</evidence>
<keyword evidence="2" id="KW-1185">Reference proteome</keyword>
<accession>A0A518DKJ1</accession>
<gene>
    <name evidence="1" type="ORF">Pla8534_00960</name>
</gene>
<dbReference type="RefSeq" id="WP_145048234.1">
    <property type="nucleotide sequence ID" value="NZ_CP036433.1"/>
</dbReference>
<organism evidence="1 2">
    <name type="scientific">Lignipirellula cremea</name>
    <dbReference type="NCBI Taxonomy" id="2528010"/>
    <lineage>
        <taxon>Bacteria</taxon>
        <taxon>Pseudomonadati</taxon>
        <taxon>Planctomycetota</taxon>
        <taxon>Planctomycetia</taxon>
        <taxon>Pirellulales</taxon>
        <taxon>Pirellulaceae</taxon>
        <taxon>Lignipirellula</taxon>
    </lineage>
</organism>
<protein>
    <recommendedName>
        <fullName evidence="3">DUF1501 domain-containing protein</fullName>
    </recommendedName>
</protein>
<reference evidence="1 2" key="1">
    <citation type="submission" date="2019-02" db="EMBL/GenBank/DDBJ databases">
        <title>Deep-cultivation of Planctomycetes and their phenomic and genomic characterization uncovers novel biology.</title>
        <authorList>
            <person name="Wiegand S."/>
            <person name="Jogler M."/>
            <person name="Boedeker C."/>
            <person name="Pinto D."/>
            <person name="Vollmers J."/>
            <person name="Rivas-Marin E."/>
            <person name="Kohn T."/>
            <person name="Peeters S.H."/>
            <person name="Heuer A."/>
            <person name="Rast P."/>
            <person name="Oberbeckmann S."/>
            <person name="Bunk B."/>
            <person name="Jeske O."/>
            <person name="Meyerdierks A."/>
            <person name="Storesund J.E."/>
            <person name="Kallscheuer N."/>
            <person name="Luecker S."/>
            <person name="Lage O.M."/>
            <person name="Pohl T."/>
            <person name="Merkel B.J."/>
            <person name="Hornburger P."/>
            <person name="Mueller R.-W."/>
            <person name="Bruemmer F."/>
            <person name="Labrenz M."/>
            <person name="Spormann A.M."/>
            <person name="Op den Camp H."/>
            <person name="Overmann J."/>
            <person name="Amann R."/>
            <person name="Jetten M.S.M."/>
            <person name="Mascher T."/>
            <person name="Medema M.H."/>
            <person name="Devos D.P."/>
            <person name="Kaster A.-K."/>
            <person name="Ovreas L."/>
            <person name="Rohde M."/>
            <person name="Galperin M.Y."/>
            <person name="Jogler C."/>
        </authorList>
    </citation>
    <scope>NUCLEOTIDE SEQUENCE [LARGE SCALE GENOMIC DNA]</scope>
    <source>
        <strain evidence="1 2">Pla85_3_4</strain>
    </source>
</reference>
<evidence type="ECO:0000313" key="2">
    <source>
        <dbReference type="Proteomes" id="UP000317648"/>
    </source>
</evidence>
<dbReference type="KEGG" id="lcre:Pla8534_00960"/>
<dbReference type="OrthoDB" id="293377at2"/>
<dbReference type="Pfam" id="PF07394">
    <property type="entry name" value="DUF1501"/>
    <property type="match status" value="1"/>
</dbReference>
<dbReference type="InterPro" id="IPR006311">
    <property type="entry name" value="TAT_signal"/>
</dbReference>
<dbReference type="InterPro" id="IPR017850">
    <property type="entry name" value="Alkaline_phosphatase_core_sf"/>
</dbReference>
<sequence>MSNPTRLTLSRRELLASSAAAGLGAGALATPLRANSATAPRKQLLLLFLSGGASQFETWDPKPGAKTGGPYRAISTSLPGVSIGELLPHTAKNMHRLTVVRSLNSGIADHFQGHYALQAGRVAKGYPVLGSAVAKLLERPGDLLPGYVVIRRDSPKAYTDVGDAGFLGAKYEGVQIVNNQPPANLAPPQNVEPALAEAVERVRQAADDRFRRNRYASPIDSYGTTFRQAQALMQRSDIFDLTQESPADHERYGKHDFGQHCLLARRLLQSGVTCVKVVHFDWDAHQDNFYWHQIRCAEFDRTLVTLLDDLDERGMLEHTLVVITGEMGRTPQINNLGGRDHWGRAWSMAMAGCGVKPGVVYGATNDTGTEVTDDPVKLGDLFHTYLQALGIDSSSMYEVGGQTNPVADPAAKPIDALLA</sequence>
<dbReference type="InterPro" id="IPR010869">
    <property type="entry name" value="DUF1501"/>
</dbReference>
<dbReference type="PANTHER" id="PTHR43737">
    <property type="entry name" value="BLL7424 PROTEIN"/>
    <property type="match status" value="1"/>
</dbReference>
<dbReference type="PANTHER" id="PTHR43737:SF1">
    <property type="entry name" value="DUF1501 DOMAIN-CONTAINING PROTEIN"/>
    <property type="match status" value="1"/>
</dbReference>
<name>A0A518DKJ1_9BACT</name>
<dbReference type="Proteomes" id="UP000317648">
    <property type="component" value="Chromosome"/>
</dbReference>
<dbReference type="Gene3D" id="3.40.720.10">
    <property type="entry name" value="Alkaline Phosphatase, subunit A"/>
    <property type="match status" value="1"/>
</dbReference>
<dbReference type="EMBL" id="CP036433">
    <property type="protein sequence ID" value="QDU92350.1"/>
    <property type="molecule type" value="Genomic_DNA"/>
</dbReference>